<accession>A0A0U3B7A0</accession>
<evidence type="ECO:0000256" key="1">
    <source>
        <dbReference type="SAM" id="SignalP"/>
    </source>
</evidence>
<dbReference type="PANTHER" id="PTHR36920:SF1">
    <property type="entry name" value="OUTER MEMBRANE PROTEIN W"/>
    <property type="match status" value="1"/>
</dbReference>
<dbReference type="Gene3D" id="2.40.160.20">
    <property type="match status" value="1"/>
</dbReference>
<gene>
    <name evidence="2" type="ORF">AT746_03960</name>
</gene>
<dbReference type="OrthoDB" id="9807574at2"/>
<dbReference type="GO" id="GO:0019867">
    <property type="term" value="C:outer membrane"/>
    <property type="evidence" value="ECO:0007669"/>
    <property type="project" value="InterPro"/>
</dbReference>
<evidence type="ECO:0000313" key="2">
    <source>
        <dbReference type="EMBL" id="ALS97509.1"/>
    </source>
</evidence>
<dbReference type="Proteomes" id="UP000068447">
    <property type="component" value="Chromosome"/>
</dbReference>
<keyword evidence="3" id="KW-1185">Reference proteome</keyword>
<dbReference type="RefSeq" id="WP_062476727.1">
    <property type="nucleotide sequence ID" value="NZ_CP013650.1"/>
</dbReference>
<organism evidence="2 3">
    <name type="scientific">Lacimicrobium alkaliphilum</name>
    <dbReference type="NCBI Taxonomy" id="1526571"/>
    <lineage>
        <taxon>Bacteria</taxon>
        <taxon>Pseudomonadati</taxon>
        <taxon>Pseudomonadota</taxon>
        <taxon>Gammaproteobacteria</taxon>
        <taxon>Alteromonadales</taxon>
        <taxon>Alteromonadaceae</taxon>
        <taxon>Lacimicrobium</taxon>
    </lineage>
</organism>
<feature type="signal peptide" evidence="1">
    <location>
        <begin position="1"/>
        <end position="21"/>
    </location>
</feature>
<dbReference type="SUPFAM" id="SSF56925">
    <property type="entry name" value="OMPA-like"/>
    <property type="match status" value="1"/>
</dbReference>
<evidence type="ECO:0000313" key="3">
    <source>
        <dbReference type="Proteomes" id="UP000068447"/>
    </source>
</evidence>
<keyword evidence="1" id="KW-0732">Signal</keyword>
<proteinExistence type="predicted"/>
<dbReference type="GO" id="GO:0055085">
    <property type="term" value="P:transmembrane transport"/>
    <property type="evidence" value="ECO:0007669"/>
    <property type="project" value="TreeGrafter"/>
</dbReference>
<dbReference type="InterPro" id="IPR005618">
    <property type="entry name" value="OMPW"/>
</dbReference>
<dbReference type="STRING" id="1526571.AT746_03960"/>
<dbReference type="EMBL" id="CP013650">
    <property type="protein sequence ID" value="ALS97509.1"/>
    <property type="molecule type" value="Genomic_DNA"/>
</dbReference>
<dbReference type="AlphaFoldDB" id="A0A0U3B7A0"/>
<reference evidence="2 3" key="1">
    <citation type="submission" date="2015-12" db="EMBL/GenBank/DDBJ databases">
        <title>Complete genome of Lacimicrobium alkaliphilum KCTC 32984.</title>
        <authorList>
            <person name="Kim S.-G."/>
            <person name="Lee Y.-J."/>
        </authorList>
    </citation>
    <scope>NUCLEOTIDE SEQUENCE [LARGE SCALE GENOMIC DNA]</scope>
    <source>
        <strain evidence="2 3">YelD216</strain>
    </source>
</reference>
<dbReference type="Pfam" id="PF03922">
    <property type="entry name" value="OmpW"/>
    <property type="match status" value="1"/>
</dbReference>
<feature type="chain" id="PRO_5006836443" description="OmpW family protein" evidence="1">
    <location>
        <begin position="22"/>
        <end position="234"/>
    </location>
</feature>
<sequence length="234" mass="25118">MKKTLLTTLLATAAFAPVAMADFSLNVGAINVSPDESSSYLNVVETVAGLPQNSSQLAVDSNTQLGLTLDYAFTDNWTLEVVAATPFSHDITLNSTVGAVNGLKVGDTKHLPPTVLAQYHFFSKQDAFRPFVGLGLNYTLFFSEGVNQELTDVLVATGAATASDKVSLHLDDSFGVALQAGFNYRLNQKWGVHGMVAWADIDSDAEVRVNGTAVQPIDVSIDPMIFMLGAKYYF</sequence>
<evidence type="ECO:0008006" key="4">
    <source>
        <dbReference type="Google" id="ProtNLM"/>
    </source>
</evidence>
<dbReference type="PANTHER" id="PTHR36920">
    <property type="match status" value="1"/>
</dbReference>
<name>A0A0U3B7A0_9ALTE</name>
<dbReference type="InterPro" id="IPR011250">
    <property type="entry name" value="OMP/PagP_B-barrel"/>
</dbReference>
<dbReference type="KEGG" id="lal:AT746_03960"/>
<protein>
    <recommendedName>
        <fullName evidence="4">OmpW family protein</fullName>
    </recommendedName>
</protein>